<dbReference type="GO" id="GO:0005737">
    <property type="term" value="C:cytoplasm"/>
    <property type="evidence" value="ECO:0007669"/>
    <property type="project" value="UniProtKB-ARBA"/>
</dbReference>
<dbReference type="AlphaFoldDB" id="A0A2T9YUI8"/>
<dbReference type="GO" id="GO:0006567">
    <property type="term" value="P:L-threonine catabolic process"/>
    <property type="evidence" value="ECO:0007669"/>
    <property type="project" value="InterPro"/>
</dbReference>
<evidence type="ECO:0000256" key="7">
    <source>
        <dbReference type="ARBA" id="ARBA00023315"/>
    </source>
</evidence>
<accession>A0A2T9YUI8</accession>
<comment type="cofactor">
    <cofactor evidence="1">
        <name>pyridoxal 5'-phosphate</name>
        <dbReference type="ChEBI" id="CHEBI:597326"/>
    </cofactor>
</comment>
<dbReference type="InterPro" id="IPR015424">
    <property type="entry name" value="PyrdxlP-dep_Trfase"/>
</dbReference>
<reference evidence="14 15" key="1">
    <citation type="journal article" date="2018" name="MBio">
        <title>Comparative Genomics Reveals the Core Gene Toolbox for the Fungus-Insect Symbiosis.</title>
        <authorList>
            <person name="Wang Y."/>
            <person name="Stata M."/>
            <person name="Wang W."/>
            <person name="Stajich J.E."/>
            <person name="White M.M."/>
            <person name="Moncalvo J.M."/>
        </authorList>
    </citation>
    <scope>NUCLEOTIDE SEQUENCE [LARGE SCALE GENOMIC DNA]</scope>
    <source>
        <strain evidence="14 15">AUS-77-4</strain>
    </source>
</reference>
<proteinExistence type="inferred from homology"/>
<keyword evidence="15" id="KW-1185">Reference proteome</keyword>
<evidence type="ECO:0000256" key="8">
    <source>
        <dbReference type="ARBA" id="ARBA00052559"/>
    </source>
</evidence>
<comment type="similarity">
    <text evidence="3">Belongs to the class-II pyridoxal-phosphate-dependent aminotransferase family.</text>
</comment>
<keyword evidence="5" id="KW-0808">Transferase</keyword>
<dbReference type="CDD" id="cd06454">
    <property type="entry name" value="KBL_like"/>
    <property type="match status" value="1"/>
</dbReference>
<sequence length="427" mass="46804">MMNRLPSMILRQAKLPSAYSQRILSELEGIKAAGTLKTERIIESPQESEITVKSQVNGNETRIKVLNFCANNYMGLAKHPNVIKKAHEYLDSWGNGLSSVRFICGTQTIHKELEEKISKLYGKQDTILYSSCFDANASIFEALLTADDAIISDSLNHASIIDGIRLSKARRFRYENCNMEDLEKQLKLAREGGAKVLMIATDGVFSMDGKIAPLQDICNLADKYSALVFVDDCHGTGVIGKTGKGSVEYCNVMDRVHFVNGTLGKALGGASGGYTTSDSNTVSLLRNRGRPYLFSNTLAPSVVGAGVAAIDILLDSKQSKPILDQLSKNTLKFRTEMKKAGFVLKGDDHPIVPVMLGDAKLASQFADEMLKQGIYVIGFSYPVVPMNQARIRVQLSASHTEEQVDHAIRAFIDVGRKLGVIPREPKL</sequence>
<dbReference type="Gene3D" id="3.40.640.10">
    <property type="entry name" value="Type I PLP-dependent aspartate aminotransferase-like (Major domain)"/>
    <property type="match status" value="1"/>
</dbReference>
<dbReference type="Pfam" id="PF00155">
    <property type="entry name" value="Aminotran_1_2"/>
    <property type="match status" value="1"/>
</dbReference>
<dbReference type="NCBIfam" id="NF005394">
    <property type="entry name" value="PRK06939.1"/>
    <property type="match status" value="1"/>
</dbReference>
<dbReference type="InterPro" id="IPR015421">
    <property type="entry name" value="PyrdxlP-dep_Trfase_major"/>
</dbReference>
<dbReference type="STRING" id="61424.A0A2T9YUI8"/>
<dbReference type="GO" id="GO:0030170">
    <property type="term" value="F:pyridoxal phosphate binding"/>
    <property type="evidence" value="ECO:0007669"/>
    <property type="project" value="InterPro"/>
</dbReference>
<dbReference type="FunFam" id="3.40.640.10:FF:000006">
    <property type="entry name" value="5-aminolevulinate synthase, mitochondrial"/>
    <property type="match status" value="1"/>
</dbReference>
<keyword evidence="7" id="KW-0012">Acyltransferase</keyword>
<dbReference type="InterPro" id="IPR004839">
    <property type="entry name" value="Aminotransferase_I/II_large"/>
</dbReference>
<organism evidence="14 15">
    <name type="scientific">Furculomyces boomerangus</name>
    <dbReference type="NCBI Taxonomy" id="61424"/>
    <lineage>
        <taxon>Eukaryota</taxon>
        <taxon>Fungi</taxon>
        <taxon>Fungi incertae sedis</taxon>
        <taxon>Zoopagomycota</taxon>
        <taxon>Kickxellomycotina</taxon>
        <taxon>Harpellomycetes</taxon>
        <taxon>Harpellales</taxon>
        <taxon>Harpellaceae</taxon>
        <taxon>Furculomyces</taxon>
    </lineage>
</organism>
<evidence type="ECO:0000256" key="2">
    <source>
        <dbReference type="ARBA" id="ARBA00003076"/>
    </source>
</evidence>
<dbReference type="Gene3D" id="3.90.1150.10">
    <property type="entry name" value="Aspartate Aminotransferase, domain 1"/>
    <property type="match status" value="1"/>
</dbReference>
<dbReference type="GO" id="GO:0008890">
    <property type="term" value="F:glycine C-acetyltransferase activity"/>
    <property type="evidence" value="ECO:0007669"/>
    <property type="project" value="UniProtKB-EC"/>
</dbReference>
<dbReference type="SUPFAM" id="SSF53383">
    <property type="entry name" value="PLP-dependent transferases"/>
    <property type="match status" value="1"/>
</dbReference>
<dbReference type="HAMAP" id="MF_00985">
    <property type="entry name" value="2am3keto_CoA_ligase"/>
    <property type="match status" value="1"/>
</dbReference>
<evidence type="ECO:0000256" key="10">
    <source>
        <dbReference type="ARBA" id="ARBA00069660"/>
    </source>
</evidence>
<evidence type="ECO:0000256" key="12">
    <source>
        <dbReference type="ARBA" id="ARBA00078624"/>
    </source>
</evidence>
<dbReference type="NCBIfam" id="TIGR01822">
    <property type="entry name" value="2am3keto_CoA"/>
    <property type="match status" value="1"/>
</dbReference>
<comment type="function">
    <text evidence="2">Catalyzes the synthesis of 5-aminolevulinate (ALA) from succinyl-CoA and glycine, the first and rate-limiting step in heme biosynthesis.</text>
</comment>
<protein>
    <recommendedName>
        <fullName evidence="10">2-amino-3-ketobutyrate coenzyme A ligase, mitochondrial</fullName>
        <ecNumber evidence="9">2.3.1.29</ecNumber>
    </recommendedName>
    <alternativeName>
        <fullName evidence="4">5-aminolevulinate synthase, mitochondrial</fullName>
    </alternativeName>
    <alternativeName>
        <fullName evidence="11">Aminoacetone synthase</fullName>
    </alternativeName>
    <alternativeName>
        <fullName evidence="12">Glycine acetyltransferase</fullName>
    </alternativeName>
</protein>
<dbReference type="GO" id="GO:0006783">
    <property type="term" value="P:heme biosynthetic process"/>
    <property type="evidence" value="ECO:0007669"/>
    <property type="project" value="UniProtKB-ARBA"/>
</dbReference>
<dbReference type="EMBL" id="MBFT01000161">
    <property type="protein sequence ID" value="PVU96017.1"/>
    <property type="molecule type" value="Genomic_DNA"/>
</dbReference>
<dbReference type="Proteomes" id="UP000245699">
    <property type="component" value="Unassembled WGS sequence"/>
</dbReference>
<evidence type="ECO:0000256" key="5">
    <source>
        <dbReference type="ARBA" id="ARBA00022679"/>
    </source>
</evidence>
<dbReference type="InterPro" id="IPR015422">
    <property type="entry name" value="PyrdxlP-dep_Trfase_small"/>
</dbReference>
<evidence type="ECO:0000313" key="14">
    <source>
        <dbReference type="EMBL" id="PVU96017.1"/>
    </source>
</evidence>
<dbReference type="InterPro" id="IPR050087">
    <property type="entry name" value="AON_synthase_class-II"/>
</dbReference>
<dbReference type="PROSITE" id="PS00599">
    <property type="entry name" value="AA_TRANSFER_CLASS_2"/>
    <property type="match status" value="1"/>
</dbReference>
<evidence type="ECO:0000259" key="13">
    <source>
        <dbReference type="Pfam" id="PF00155"/>
    </source>
</evidence>
<name>A0A2T9YUI8_9FUNG</name>
<evidence type="ECO:0000256" key="6">
    <source>
        <dbReference type="ARBA" id="ARBA00022898"/>
    </source>
</evidence>
<evidence type="ECO:0000256" key="9">
    <source>
        <dbReference type="ARBA" id="ARBA00067076"/>
    </source>
</evidence>
<gene>
    <name evidence="14" type="ORF">BB559_002525</name>
</gene>
<feature type="domain" description="Aminotransferase class I/classII large" evidence="13">
    <location>
        <begin position="64"/>
        <end position="411"/>
    </location>
</feature>
<dbReference type="OrthoDB" id="10263824at2759"/>
<dbReference type="InterPro" id="IPR011282">
    <property type="entry name" value="2am3keto_CoA_ligase"/>
</dbReference>
<dbReference type="PANTHER" id="PTHR13693:SF102">
    <property type="entry name" value="2-AMINO-3-KETOBUTYRATE COENZYME A LIGASE, MITOCHONDRIAL"/>
    <property type="match status" value="1"/>
</dbReference>
<dbReference type="PANTHER" id="PTHR13693">
    <property type="entry name" value="CLASS II AMINOTRANSFERASE/8-AMINO-7-OXONONANOATE SYNTHASE"/>
    <property type="match status" value="1"/>
</dbReference>
<evidence type="ECO:0000256" key="3">
    <source>
        <dbReference type="ARBA" id="ARBA00008392"/>
    </source>
</evidence>
<evidence type="ECO:0000256" key="11">
    <source>
        <dbReference type="ARBA" id="ARBA00075633"/>
    </source>
</evidence>
<dbReference type="FunFam" id="3.90.1150.10:FF:000004">
    <property type="entry name" value="2-amino-3-ketobutyrate coenzyme A ligase"/>
    <property type="match status" value="1"/>
</dbReference>
<evidence type="ECO:0000256" key="4">
    <source>
        <dbReference type="ARBA" id="ARBA00019560"/>
    </source>
</evidence>
<comment type="caution">
    <text evidence="14">The sequence shown here is derived from an EMBL/GenBank/DDBJ whole genome shotgun (WGS) entry which is preliminary data.</text>
</comment>
<dbReference type="InterPro" id="IPR001917">
    <property type="entry name" value="Aminotrans_II_pyridoxalP_BS"/>
</dbReference>
<dbReference type="EC" id="2.3.1.29" evidence="9"/>
<evidence type="ECO:0000313" key="15">
    <source>
        <dbReference type="Proteomes" id="UP000245699"/>
    </source>
</evidence>
<evidence type="ECO:0000256" key="1">
    <source>
        <dbReference type="ARBA" id="ARBA00001933"/>
    </source>
</evidence>
<comment type="catalytic activity">
    <reaction evidence="8">
        <text>glycine + acetyl-CoA = (2S)-2-amino-3-oxobutanoate + CoA</text>
        <dbReference type="Rhea" id="RHEA:20736"/>
        <dbReference type="ChEBI" id="CHEBI:57287"/>
        <dbReference type="ChEBI" id="CHEBI:57288"/>
        <dbReference type="ChEBI" id="CHEBI:57305"/>
        <dbReference type="ChEBI" id="CHEBI:78948"/>
        <dbReference type="EC" id="2.3.1.29"/>
    </reaction>
    <physiologicalReaction direction="right-to-left" evidence="8">
        <dbReference type="Rhea" id="RHEA:20738"/>
    </physiologicalReaction>
</comment>
<keyword evidence="6" id="KW-0663">Pyridoxal phosphate</keyword>